<gene>
    <name evidence="4" type="ORF">E3O23_08340</name>
</gene>
<feature type="region of interest" description="Disordered" evidence="2">
    <location>
        <begin position="1"/>
        <end position="57"/>
    </location>
</feature>
<evidence type="ECO:0000256" key="2">
    <source>
        <dbReference type="SAM" id="MobiDB-lite"/>
    </source>
</evidence>
<comment type="similarity">
    <text evidence="1">Belongs to the UPF0337 (CsbD) family.</text>
</comment>
<protein>
    <submittedName>
        <fullName evidence="4">CsbD family protein</fullName>
    </submittedName>
</protein>
<feature type="compositionally biased region" description="Basic and acidic residues" evidence="2">
    <location>
        <begin position="1"/>
        <end position="22"/>
    </location>
</feature>
<dbReference type="Pfam" id="PF05532">
    <property type="entry name" value="CsbD"/>
    <property type="match status" value="1"/>
</dbReference>
<dbReference type="InterPro" id="IPR008462">
    <property type="entry name" value="CsbD"/>
</dbReference>
<evidence type="ECO:0000259" key="3">
    <source>
        <dbReference type="Pfam" id="PF05532"/>
    </source>
</evidence>
<feature type="domain" description="CsbD-like" evidence="3">
    <location>
        <begin position="5"/>
        <end position="57"/>
    </location>
</feature>
<accession>A0A4R8UE81</accession>
<keyword evidence="5" id="KW-1185">Reference proteome</keyword>
<evidence type="ECO:0000313" key="4">
    <source>
        <dbReference type="EMBL" id="TFB51317.1"/>
    </source>
</evidence>
<reference evidence="4 5" key="1">
    <citation type="submission" date="2019-03" db="EMBL/GenBank/DDBJ databases">
        <title>Genomics of glacier-inhabiting Cryobacterium strains.</title>
        <authorList>
            <person name="Liu Q."/>
            <person name="Xin Y.-H."/>
        </authorList>
    </citation>
    <scope>NUCLEOTIDE SEQUENCE [LARGE SCALE GENOMIC DNA]</scope>
    <source>
        <strain evidence="4 5">Sr47</strain>
    </source>
</reference>
<dbReference type="EMBL" id="SOEZ01000042">
    <property type="protein sequence ID" value="TFB51317.1"/>
    <property type="molecule type" value="Genomic_DNA"/>
</dbReference>
<dbReference type="RefSeq" id="WP_134490010.1">
    <property type="nucleotide sequence ID" value="NZ_SOEZ01000042.1"/>
</dbReference>
<dbReference type="InterPro" id="IPR036629">
    <property type="entry name" value="YjbJ_sf"/>
</dbReference>
<dbReference type="Gene3D" id="1.10.1470.10">
    <property type="entry name" value="YjbJ"/>
    <property type="match status" value="1"/>
</dbReference>
<comment type="caution">
    <text evidence="4">The sequence shown here is derived from an EMBL/GenBank/DDBJ whole genome shotgun (WGS) entry which is preliminary data.</text>
</comment>
<evidence type="ECO:0000256" key="1">
    <source>
        <dbReference type="ARBA" id="ARBA00009129"/>
    </source>
</evidence>
<proteinExistence type="inferred from homology"/>
<sequence length="57" mass="5867">MSGADKMENAADKAVGKAKEAAGEATGNESLEAEGKADQTKANLKQAGENIKDAFKK</sequence>
<dbReference type="Proteomes" id="UP000297866">
    <property type="component" value="Unassembled WGS sequence"/>
</dbReference>
<organism evidence="4 5">
    <name type="scientific">Cryobacterium tagatosivorans</name>
    <dbReference type="NCBI Taxonomy" id="1259199"/>
    <lineage>
        <taxon>Bacteria</taxon>
        <taxon>Bacillati</taxon>
        <taxon>Actinomycetota</taxon>
        <taxon>Actinomycetes</taxon>
        <taxon>Micrococcales</taxon>
        <taxon>Microbacteriaceae</taxon>
        <taxon>Cryobacterium</taxon>
    </lineage>
</organism>
<name>A0A4R8UE81_9MICO</name>
<dbReference type="SUPFAM" id="SSF69047">
    <property type="entry name" value="Hypothetical protein YjbJ"/>
    <property type="match status" value="1"/>
</dbReference>
<dbReference type="AlphaFoldDB" id="A0A4R8UE81"/>
<evidence type="ECO:0000313" key="5">
    <source>
        <dbReference type="Proteomes" id="UP000297866"/>
    </source>
</evidence>